<sequence>MDGIEEKRVGDFRAQTRVTREAVEIAESLCLYVQKGTRRDNADIGPGKYGGKIERRAVDTEETKETGDGGTQSNASRQTFAGVKAEYLPVIRAFCKGKDVGPLFCLSPFSSFLLWDTITTDKEVCVIAKGDREEGNRRQRIEFNRAKLEGFSGSRIDDRLPEAQKEKMKGKEFEGDREITIYVKEFQSRIERDVAGLAKIYEGIEEERSETNRELALAVFKIYCPSDQQAESRNAFCLHAKVIPTHAGSDMLAKWGENFVLPVVVCVIHPFEFS</sequence>
<keyword evidence="3" id="KW-1185">Reference proteome</keyword>
<organism evidence="2 3">
    <name type="scientific">Vespula maculifrons</name>
    <name type="common">Eastern yellow jacket</name>
    <name type="synonym">Wasp</name>
    <dbReference type="NCBI Taxonomy" id="7453"/>
    <lineage>
        <taxon>Eukaryota</taxon>
        <taxon>Metazoa</taxon>
        <taxon>Ecdysozoa</taxon>
        <taxon>Arthropoda</taxon>
        <taxon>Hexapoda</taxon>
        <taxon>Insecta</taxon>
        <taxon>Pterygota</taxon>
        <taxon>Neoptera</taxon>
        <taxon>Endopterygota</taxon>
        <taxon>Hymenoptera</taxon>
        <taxon>Apocrita</taxon>
        <taxon>Aculeata</taxon>
        <taxon>Vespoidea</taxon>
        <taxon>Vespidae</taxon>
        <taxon>Vespinae</taxon>
        <taxon>Vespula</taxon>
    </lineage>
</organism>
<evidence type="ECO:0000256" key="1">
    <source>
        <dbReference type="SAM" id="MobiDB-lite"/>
    </source>
</evidence>
<accession>A0ABD2C860</accession>
<dbReference type="EMBL" id="JAYRBN010000059">
    <property type="protein sequence ID" value="KAL2741184.1"/>
    <property type="molecule type" value="Genomic_DNA"/>
</dbReference>
<feature type="region of interest" description="Disordered" evidence="1">
    <location>
        <begin position="43"/>
        <end position="75"/>
    </location>
</feature>
<name>A0ABD2C860_VESMC</name>
<comment type="caution">
    <text evidence="2">The sequence shown here is derived from an EMBL/GenBank/DDBJ whole genome shotgun (WGS) entry which is preliminary data.</text>
</comment>
<gene>
    <name evidence="2" type="ORF">V1477_010245</name>
</gene>
<evidence type="ECO:0000313" key="2">
    <source>
        <dbReference type="EMBL" id="KAL2741184.1"/>
    </source>
</evidence>
<evidence type="ECO:0000313" key="3">
    <source>
        <dbReference type="Proteomes" id="UP001607303"/>
    </source>
</evidence>
<reference evidence="2 3" key="1">
    <citation type="journal article" date="2024" name="Ann. Entomol. Soc. Am.">
        <title>Genomic analyses of the southern and eastern yellowjacket wasps (Hymenoptera: Vespidae) reveal evolutionary signatures of social life.</title>
        <authorList>
            <person name="Catto M.A."/>
            <person name="Caine P.B."/>
            <person name="Orr S.E."/>
            <person name="Hunt B.G."/>
            <person name="Goodisman M.A.D."/>
        </authorList>
    </citation>
    <scope>NUCLEOTIDE SEQUENCE [LARGE SCALE GENOMIC DNA]</scope>
    <source>
        <strain evidence="2">232</strain>
        <tissue evidence="2">Head and thorax</tissue>
    </source>
</reference>
<proteinExistence type="predicted"/>
<protein>
    <submittedName>
        <fullName evidence="2">Uncharacterized protein</fullName>
    </submittedName>
</protein>
<feature type="compositionally biased region" description="Basic and acidic residues" evidence="1">
    <location>
        <begin position="51"/>
        <end position="67"/>
    </location>
</feature>
<dbReference type="Proteomes" id="UP001607303">
    <property type="component" value="Unassembled WGS sequence"/>
</dbReference>
<dbReference type="AlphaFoldDB" id="A0ABD2C860"/>